<keyword evidence="1" id="KW-0812">Transmembrane</keyword>
<dbReference type="Proteomes" id="UP000183788">
    <property type="component" value="Unassembled WGS sequence"/>
</dbReference>
<feature type="transmembrane region" description="Helical" evidence="1">
    <location>
        <begin position="25"/>
        <end position="44"/>
    </location>
</feature>
<dbReference type="AlphaFoldDB" id="A0A1K1T2X6"/>
<organism evidence="2 3">
    <name type="scientific">Chitinophaga sancti</name>
    <dbReference type="NCBI Taxonomy" id="1004"/>
    <lineage>
        <taxon>Bacteria</taxon>
        <taxon>Pseudomonadati</taxon>
        <taxon>Bacteroidota</taxon>
        <taxon>Chitinophagia</taxon>
        <taxon>Chitinophagales</taxon>
        <taxon>Chitinophagaceae</taxon>
        <taxon>Chitinophaga</taxon>
    </lineage>
</organism>
<evidence type="ECO:0000313" key="3">
    <source>
        <dbReference type="Proteomes" id="UP000183788"/>
    </source>
</evidence>
<gene>
    <name evidence="2" type="ORF">SAMN05661012_06689</name>
</gene>
<evidence type="ECO:0000256" key="1">
    <source>
        <dbReference type="SAM" id="Phobius"/>
    </source>
</evidence>
<dbReference type="EMBL" id="FPIZ01000055">
    <property type="protein sequence ID" value="SFW90862.1"/>
    <property type="molecule type" value="Genomic_DNA"/>
</dbReference>
<sequence>MLCLPMIICIIGEYLRLFMKNNIRIVKYLFIIGYNLIFGNYFLIVF</sequence>
<proteinExistence type="predicted"/>
<accession>A0A1K1T2X6</accession>
<keyword evidence="1" id="KW-0472">Membrane</keyword>
<reference evidence="2 3" key="1">
    <citation type="submission" date="2016-11" db="EMBL/GenBank/DDBJ databases">
        <authorList>
            <person name="Jaros S."/>
            <person name="Januszkiewicz K."/>
            <person name="Wedrychowicz H."/>
        </authorList>
    </citation>
    <scope>NUCLEOTIDE SEQUENCE [LARGE SCALE GENOMIC DNA]</scope>
    <source>
        <strain evidence="2 3">DSM 784</strain>
    </source>
</reference>
<keyword evidence="1" id="KW-1133">Transmembrane helix</keyword>
<evidence type="ECO:0000313" key="2">
    <source>
        <dbReference type="EMBL" id="SFW90862.1"/>
    </source>
</evidence>
<protein>
    <submittedName>
        <fullName evidence="2">Uncharacterized protein</fullName>
    </submittedName>
</protein>
<name>A0A1K1T2X6_9BACT</name>